<feature type="compositionally biased region" description="Pro residues" evidence="1">
    <location>
        <begin position="335"/>
        <end position="365"/>
    </location>
</feature>
<evidence type="ECO:0000256" key="1">
    <source>
        <dbReference type="SAM" id="MobiDB-lite"/>
    </source>
</evidence>
<feature type="compositionally biased region" description="Polar residues" evidence="1">
    <location>
        <begin position="388"/>
        <end position="398"/>
    </location>
</feature>
<dbReference type="PANTHER" id="PTHR21555:SF1">
    <property type="entry name" value="SPECIFICALLY ANDROGEN-REGULATED GENE PROTEIN"/>
    <property type="match status" value="1"/>
</dbReference>
<protein>
    <recommendedName>
        <fullName evidence="4">Specifically androgen-regulated gene protein</fullName>
    </recommendedName>
</protein>
<dbReference type="InterPro" id="IPR026152">
    <property type="entry name" value="SARG"/>
</dbReference>
<feature type="region of interest" description="Disordered" evidence="1">
    <location>
        <begin position="318"/>
        <end position="491"/>
    </location>
</feature>
<comment type="caution">
    <text evidence="2">The sequence shown here is derived from an EMBL/GenBank/DDBJ whole genome shotgun (WGS) entry which is preliminary data.</text>
</comment>
<reference evidence="2" key="1">
    <citation type="submission" date="2020-10" db="EMBL/GenBank/DDBJ databases">
        <title>Chromosome-scale genome assembly of the Allis shad, Alosa alosa.</title>
        <authorList>
            <person name="Margot Z."/>
            <person name="Christophe K."/>
            <person name="Cabau C."/>
            <person name="Louis A."/>
            <person name="Berthelot C."/>
            <person name="Parey E."/>
            <person name="Roest Crollius H."/>
            <person name="Montfort J."/>
            <person name="Robinson-Rechavi M."/>
            <person name="Bucao C."/>
            <person name="Bouchez O."/>
            <person name="Gislard M."/>
            <person name="Lluch J."/>
            <person name="Milhes M."/>
            <person name="Lampietro C."/>
            <person name="Lopez Roques C."/>
            <person name="Donnadieu C."/>
            <person name="Braasch I."/>
            <person name="Desvignes T."/>
            <person name="Postlethwait J."/>
            <person name="Bobe J."/>
            <person name="Guiguen Y."/>
        </authorList>
    </citation>
    <scope>NUCLEOTIDE SEQUENCE</scope>
    <source>
        <strain evidence="2">M-15738</strain>
        <tissue evidence="2">Blood</tissue>
    </source>
</reference>
<feature type="compositionally biased region" description="Basic and acidic residues" evidence="1">
    <location>
        <begin position="460"/>
        <end position="470"/>
    </location>
</feature>
<feature type="compositionally biased region" description="Polar residues" evidence="1">
    <location>
        <begin position="418"/>
        <end position="427"/>
    </location>
</feature>
<dbReference type="PANTHER" id="PTHR21555">
    <property type="entry name" value="SPECIFICALLY ANDROGEN-REGULATED GENE PROTEIN"/>
    <property type="match status" value="1"/>
</dbReference>
<accession>A0AAV6GI42</accession>
<feature type="region of interest" description="Disordered" evidence="1">
    <location>
        <begin position="258"/>
        <end position="304"/>
    </location>
</feature>
<proteinExistence type="predicted"/>
<sequence>MPRSDTWLGGVVLDTRREMDSAGSCDSVVSFNSGFSDDSLEHLSAEERACLMFLEETIEALETEEDSGLSNDEPDAVPAPGNLVTRMANLSASMSHSKIKNEVSICHKAEPVNRISKDHNQILNYLVPTPLVLASGSTNVLSKPRRGFTPKGGSSPKKPMPAVTSKAPPAHPTIPSEVNVVVIPPPLKETSSPARATDHPAPGEQRLAECASPRGPLSYEGLVQLRKAASMKKAQEASHTTQSQAKQPAKPIKQILLDDGSPHAQSDQYGVRKPSPPTVAPKPKKIPSNIPTSPQTDKTVMDPKKVRMEALYKLGLLKDQEASTTPHQSKWVRPPTCPPPPPPPHPPPDPLSVPEPPFCKPPPVPTTVALKTRQTHWTSGRVHHRSLSDATSGAQQLSVKPVAGKAATLERSGPGMGSSLSSHTVSDSGYRDSKNNPPEWTNNNNNSVLHNCKPRSSTLDMRKDCKDSGQRDGGSSAQWKSLESGVKRPVLSQPVPHSVLMLPRMGEDRREALRKLGLLKD</sequence>
<feature type="compositionally biased region" description="Polar residues" evidence="1">
    <location>
        <begin position="237"/>
        <end position="246"/>
    </location>
</feature>
<dbReference type="AlphaFoldDB" id="A0AAV6GI42"/>
<evidence type="ECO:0000313" key="3">
    <source>
        <dbReference type="Proteomes" id="UP000823561"/>
    </source>
</evidence>
<evidence type="ECO:0008006" key="4">
    <source>
        <dbReference type="Google" id="ProtNLM"/>
    </source>
</evidence>
<feature type="region of interest" description="Disordered" evidence="1">
    <location>
        <begin position="230"/>
        <end position="249"/>
    </location>
</feature>
<dbReference type="Proteomes" id="UP000823561">
    <property type="component" value="Chromosome 10"/>
</dbReference>
<feature type="region of interest" description="Disordered" evidence="1">
    <location>
        <begin position="186"/>
        <end position="215"/>
    </location>
</feature>
<organism evidence="2 3">
    <name type="scientific">Alosa alosa</name>
    <name type="common">allis shad</name>
    <dbReference type="NCBI Taxonomy" id="278164"/>
    <lineage>
        <taxon>Eukaryota</taxon>
        <taxon>Metazoa</taxon>
        <taxon>Chordata</taxon>
        <taxon>Craniata</taxon>
        <taxon>Vertebrata</taxon>
        <taxon>Euteleostomi</taxon>
        <taxon>Actinopterygii</taxon>
        <taxon>Neopterygii</taxon>
        <taxon>Teleostei</taxon>
        <taxon>Clupei</taxon>
        <taxon>Clupeiformes</taxon>
        <taxon>Clupeoidei</taxon>
        <taxon>Clupeidae</taxon>
        <taxon>Alosa</taxon>
    </lineage>
</organism>
<gene>
    <name evidence="2" type="ORF">AALO_G00137820</name>
</gene>
<dbReference type="EMBL" id="JADWDJ010000010">
    <property type="protein sequence ID" value="KAG5274575.1"/>
    <property type="molecule type" value="Genomic_DNA"/>
</dbReference>
<keyword evidence="3" id="KW-1185">Reference proteome</keyword>
<evidence type="ECO:0000313" key="2">
    <source>
        <dbReference type="EMBL" id="KAG5274575.1"/>
    </source>
</evidence>
<feature type="region of interest" description="Disordered" evidence="1">
    <location>
        <begin position="142"/>
        <end position="174"/>
    </location>
</feature>
<feature type="compositionally biased region" description="Polar residues" evidence="1">
    <location>
        <begin position="289"/>
        <end position="298"/>
    </location>
</feature>
<feature type="compositionally biased region" description="Low complexity" evidence="1">
    <location>
        <begin position="435"/>
        <end position="446"/>
    </location>
</feature>
<dbReference type="Pfam" id="PF15385">
    <property type="entry name" value="SARG"/>
    <property type="match status" value="1"/>
</dbReference>
<name>A0AAV6GI42_9TELE</name>